<dbReference type="SMART" id="SM00271">
    <property type="entry name" value="DnaJ"/>
    <property type="match status" value="1"/>
</dbReference>
<feature type="transmembrane region" description="Helical" evidence="1">
    <location>
        <begin position="177"/>
        <end position="196"/>
    </location>
</feature>
<feature type="transmembrane region" description="Helical" evidence="1">
    <location>
        <begin position="216"/>
        <end position="237"/>
    </location>
</feature>
<sequence length="335" mass="36907">MASETTNNWQDQVRKKIMSMFENDQEKFMRIIWFLDEEDKAYNKADPNIVSPMWRTLKVALNFDTSFKNYVERIYTDAKSAENDPKFIHLLRKIYEGLMNASDKELPINGDYQLALIADQTTVISGFSSGLARAWTLIPATSKANALSVVQKLASNYTALSPVDNIVSAANKVGGNIVMIGLAFVSLGYTCISNILRWYRGEITGKRCVKNCIDSLASIGFGVGGGMGGAAIGSLVFPVWGTIVGGIIGGITSAQVASVLSDKLTRNLFDLPVKEAVEKAYNFFSVSHRAPNDEINRKFRAMCLQHHPDKGGNVADFHDVQFNMAVIRTARGEVM</sequence>
<evidence type="ECO:0000259" key="2">
    <source>
        <dbReference type="SMART" id="SM00271"/>
    </source>
</evidence>
<gene>
    <name evidence="3" type="ORF">Fcan01_15176</name>
</gene>
<keyword evidence="1" id="KW-0812">Transmembrane</keyword>
<dbReference type="Proteomes" id="UP000198287">
    <property type="component" value="Unassembled WGS sequence"/>
</dbReference>
<keyword evidence="1" id="KW-0472">Membrane</keyword>
<evidence type="ECO:0000256" key="1">
    <source>
        <dbReference type="SAM" id="Phobius"/>
    </source>
</evidence>
<evidence type="ECO:0000313" key="3">
    <source>
        <dbReference type="EMBL" id="OXA50508.1"/>
    </source>
</evidence>
<proteinExistence type="predicted"/>
<dbReference type="AlphaFoldDB" id="A0A226DZS1"/>
<keyword evidence="4" id="KW-1185">Reference proteome</keyword>
<name>A0A226DZS1_FOLCA</name>
<protein>
    <submittedName>
        <fullName evidence="3">DnaJ protein</fullName>
    </submittedName>
</protein>
<dbReference type="Gene3D" id="1.10.287.110">
    <property type="entry name" value="DnaJ domain"/>
    <property type="match status" value="1"/>
</dbReference>
<dbReference type="OrthoDB" id="376357at2759"/>
<feature type="domain" description="J" evidence="2">
    <location>
        <begin position="278"/>
        <end position="332"/>
    </location>
</feature>
<dbReference type="CDD" id="cd06257">
    <property type="entry name" value="DnaJ"/>
    <property type="match status" value="1"/>
</dbReference>
<reference evidence="3 4" key="1">
    <citation type="submission" date="2015-12" db="EMBL/GenBank/DDBJ databases">
        <title>The genome of Folsomia candida.</title>
        <authorList>
            <person name="Faddeeva A."/>
            <person name="Derks M.F."/>
            <person name="Anvar Y."/>
            <person name="Smit S."/>
            <person name="Van Straalen N."/>
            <person name="Roelofs D."/>
        </authorList>
    </citation>
    <scope>NUCLEOTIDE SEQUENCE [LARGE SCALE GENOMIC DNA]</scope>
    <source>
        <strain evidence="3 4">VU population</strain>
        <tissue evidence="3">Whole body</tissue>
    </source>
</reference>
<keyword evidence="1" id="KW-1133">Transmembrane helix</keyword>
<comment type="caution">
    <text evidence="3">The sequence shown here is derived from an EMBL/GenBank/DDBJ whole genome shotgun (WGS) entry which is preliminary data.</text>
</comment>
<accession>A0A226DZS1</accession>
<dbReference type="EMBL" id="LNIX01000009">
    <property type="protein sequence ID" value="OXA50508.1"/>
    <property type="molecule type" value="Genomic_DNA"/>
</dbReference>
<organism evidence="3 4">
    <name type="scientific">Folsomia candida</name>
    <name type="common">Springtail</name>
    <dbReference type="NCBI Taxonomy" id="158441"/>
    <lineage>
        <taxon>Eukaryota</taxon>
        <taxon>Metazoa</taxon>
        <taxon>Ecdysozoa</taxon>
        <taxon>Arthropoda</taxon>
        <taxon>Hexapoda</taxon>
        <taxon>Collembola</taxon>
        <taxon>Entomobryomorpha</taxon>
        <taxon>Isotomoidea</taxon>
        <taxon>Isotomidae</taxon>
        <taxon>Proisotominae</taxon>
        <taxon>Folsomia</taxon>
    </lineage>
</organism>
<dbReference type="InterPro" id="IPR001623">
    <property type="entry name" value="DnaJ_domain"/>
</dbReference>
<dbReference type="InterPro" id="IPR036869">
    <property type="entry name" value="J_dom_sf"/>
</dbReference>
<dbReference type="OMA" id="QFNMAVI"/>
<dbReference type="SUPFAM" id="SSF46565">
    <property type="entry name" value="Chaperone J-domain"/>
    <property type="match status" value="1"/>
</dbReference>
<feature type="transmembrane region" description="Helical" evidence="1">
    <location>
        <begin position="243"/>
        <end position="260"/>
    </location>
</feature>
<evidence type="ECO:0000313" key="4">
    <source>
        <dbReference type="Proteomes" id="UP000198287"/>
    </source>
</evidence>